<feature type="compositionally biased region" description="Basic and acidic residues" evidence="1">
    <location>
        <begin position="290"/>
        <end position="300"/>
    </location>
</feature>
<comment type="caution">
    <text evidence="2">The sequence shown here is derived from an EMBL/GenBank/DDBJ whole genome shotgun (WGS) entry which is preliminary data.</text>
</comment>
<proteinExistence type="predicted"/>
<dbReference type="Proteomes" id="UP000439903">
    <property type="component" value="Unassembled WGS sequence"/>
</dbReference>
<organism evidence="2 3">
    <name type="scientific">Gigaspora margarita</name>
    <dbReference type="NCBI Taxonomy" id="4874"/>
    <lineage>
        <taxon>Eukaryota</taxon>
        <taxon>Fungi</taxon>
        <taxon>Fungi incertae sedis</taxon>
        <taxon>Mucoromycota</taxon>
        <taxon>Glomeromycotina</taxon>
        <taxon>Glomeromycetes</taxon>
        <taxon>Diversisporales</taxon>
        <taxon>Gigasporaceae</taxon>
        <taxon>Gigaspora</taxon>
    </lineage>
</organism>
<evidence type="ECO:0000313" key="3">
    <source>
        <dbReference type="Proteomes" id="UP000439903"/>
    </source>
</evidence>
<dbReference type="OrthoDB" id="2429120at2759"/>
<gene>
    <name evidence="2" type="ORF">F8M41_018588</name>
</gene>
<feature type="compositionally biased region" description="Low complexity" evidence="1">
    <location>
        <begin position="213"/>
        <end position="229"/>
    </location>
</feature>
<sequence>MKTKYFSEFSDWTLLNYLNFRINEVSWTSDKTKEHNWYKRQLCLLIKDPELTSKAQSALEAFQIFLQPLMDPIRVRCWPLLLTSSRKSGLENIFIFWRSSQVDHSVIPHHNASDISATVESFTNIHFSPNKDESISSAVKKFWQDVEDTDRREKIDRKKINLLNSLEVSMYDVLDATRASVVENVKTENKKHNVIQEDGENNPSFISPKRAKLGSNSRDSSSSASSNAKLDSEPLSDGNDSLSKHAKSDITPPSDRSGSSSSASSHAKSVSDGNDSLSKHAKSGSKPPRNRNDSSLKSDGSDSTWKPNESEDDETEEDENDKKPESKLFWFVGPVEIETNISNIHSKWILDGTNISDLFFQFRKFSITKALNEKIERSSEILAINHIFLMHDSENDGHIIDRKLWDSAIQQIYQEYPLPDLPDNWLPKCNEMAEMARNDFKNNKSLLRNWYQLTDKESDYIIFDVFHNVLNMYTLSGTMEDLNEDSFVHKVLSPIISPFFKDSFEFSSVWANETLDSSAYRKKSFDPSLEGREPDFAVYTYANQEKENLLIVEVKSSKRASSNKEKLNDLIIIGNGLKDCIDKMIGDGIDDNVPVCGILVEGLKCTLYIMDLQYEALYRMVQLGVFYLPRNRHDFRVIYDSLVVLFHAQSIVKQSASHCLVHFRGQHSSSHTSFNRLQFTRTSFIRL</sequence>
<accession>A0A8H4ELA9</accession>
<keyword evidence="3" id="KW-1185">Reference proteome</keyword>
<feature type="region of interest" description="Disordered" evidence="1">
    <location>
        <begin position="192"/>
        <end position="325"/>
    </location>
</feature>
<reference evidence="2 3" key="1">
    <citation type="journal article" date="2019" name="Environ. Microbiol.">
        <title>At the nexus of three kingdoms: the genome of the mycorrhizal fungus Gigaspora margarita provides insights into plant, endobacterial and fungal interactions.</title>
        <authorList>
            <person name="Venice F."/>
            <person name="Ghignone S."/>
            <person name="Salvioli di Fossalunga A."/>
            <person name="Amselem J."/>
            <person name="Novero M."/>
            <person name="Xianan X."/>
            <person name="Sedzielewska Toro K."/>
            <person name="Morin E."/>
            <person name="Lipzen A."/>
            <person name="Grigoriev I.V."/>
            <person name="Henrissat B."/>
            <person name="Martin F.M."/>
            <person name="Bonfante P."/>
        </authorList>
    </citation>
    <scope>NUCLEOTIDE SEQUENCE [LARGE SCALE GENOMIC DNA]</scope>
    <source>
        <strain evidence="2 3">BEG34</strain>
    </source>
</reference>
<evidence type="ECO:0000313" key="2">
    <source>
        <dbReference type="EMBL" id="KAF0509347.1"/>
    </source>
</evidence>
<name>A0A8H4ELA9_GIGMA</name>
<dbReference type="EMBL" id="WTPW01000457">
    <property type="protein sequence ID" value="KAF0509347.1"/>
    <property type="molecule type" value="Genomic_DNA"/>
</dbReference>
<evidence type="ECO:0000256" key="1">
    <source>
        <dbReference type="SAM" id="MobiDB-lite"/>
    </source>
</evidence>
<feature type="compositionally biased region" description="Acidic residues" evidence="1">
    <location>
        <begin position="310"/>
        <end position="319"/>
    </location>
</feature>
<feature type="compositionally biased region" description="Low complexity" evidence="1">
    <location>
        <begin position="254"/>
        <end position="271"/>
    </location>
</feature>
<protein>
    <submittedName>
        <fullName evidence="2">Uncharacterized protein</fullName>
    </submittedName>
</protein>
<dbReference type="AlphaFoldDB" id="A0A8H4ELA9"/>